<evidence type="ECO:0000313" key="2">
    <source>
        <dbReference type="EMBL" id="MFD1047015.1"/>
    </source>
</evidence>
<keyword evidence="3" id="KW-1185">Reference proteome</keyword>
<feature type="non-terminal residue" evidence="2">
    <location>
        <position position="82"/>
    </location>
</feature>
<gene>
    <name evidence="2" type="ORF">ACFQ1S_16405</name>
</gene>
<dbReference type="EMBL" id="JBHTIS010000892">
    <property type="protein sequence ID" value="MFD1047015.1"/>
    <property type="molecule type" value="Genomic_DNA"/>
</dbReference>
<comment type="caution">
    <text evidence="2">The sequence shown here is derived from an EMBL/GenBank/DDBJ whole genome shotgun (WGS) entry which is preliminary data.</text>
</comment>
<dbReference type="Proteomes" id="UP001597045">
    <property type="component" value="Unassembled WGS sequence"/>
</dbReference>
<protein>
    <submittedName>
        <fullName evidence="2">Uncharacterized protein</fullName>
    </submittedName>
</protein>
<feature type="compositionally biased region" description="Basic and acidic residues" evidence="1">
    <location>
        <begin position="12"/>
        <end position="28"/>
    </location>
</feature>
<reference evidence="3" key="1">
    <citation type="journal article" date="2019" name="Int. J. Syst. Evol. Microbiol.">
        <title>The Global Catalogue of Microorganisms (GCM) 10K type strain sequencing project: providing services to taxonomists for standard genome sequencing and annotation.</title>
        <authorList>
            <consortium name="The Broad Institute Genomics Platform"/>
            <consortium name="The Broad Institute Genome Sequencing Center for Infectious Disease"/>
            <person name="Wu L."/>
            <person name="Ma J."/>
        </authorList>
    </citation>
    <scope>NUCLEOTIDE SEQUENCE [LARGE SCALE GENOMIC DNA]</scope>
    <source>
        <strain evidence="3">JCM 31486</strain>
    </source>
</reference>
<proteinExistence type="predicted"/>
<evidence type="ECO:0000313" key="3">
    <source>
        <dbReference type="Proteomes" id="UP001597045"/>
    </source>
</evidence>
<feature type="compositionally biased region" description="Polar residues" evidence="1">
    <location>
        <begin position="1"/>
        <end position="11"/>
    </location>
</feature>
<organism evidence="2 3">
    <name type="scientific">Kibdelosporangium lantanae</name>
    <dbReference type="NCBI Taxonomy" id="1497396"/>
    <lineage>
        <taxon>Bacteria</taxon>
        <taxon>Bacillati</taxon>
        <taxon>Actinomycetota</taxon>
        <taxon>Actinomycetes</taxon>
        <taxon>Pseudonocardiales</taxon>
        <taxon>Pseudonocardiaceae</taxon>
        <taxon>Kibdelosporangium</taxon>
    </lineage>
</organism>
<name>A0ABW3MBG3_9PSEU</name>
<sequence>MATKTQRSGQTRTRDQNEITDEQRDNLRDVAQSDQDAVNALLRLEIDENVEASGLDARTYALANIAVLVAGCSAGRRCCPPT</sequence>
<feature type="region of interest" description="Disordered" evidence="1">
    <location>
        <begin position="1"/>
        <end position="30"/>
    </location>
</feature>
<accession>A0ABW3MBG3</accession>
<evidence type="ECO:0000256" key="1">
    <source>
        <dbReference type="SAM" id="MobiDB-lite"/>
    </source>
</evidence>